<keyword evidence="13 16" id="KW-0472">Membrane</keyword>
<gene>
    <name evidence="20" type="ORF">BBI01_11020</name>
</gene>
<dbReference type="GO" id="GO:0005524">
    <property type="term" value="F:ATP binding"/>
    <property type="evidence" value="ECO:0007669"/>
    <property type="project" value="UniProtKB-KW"/>
</dbReference>
<evidence type="ECO:0000256" key="13">
    <source>
        <dbReference type="ARBA" id="ARBA00023136"/>
    </source>
</evidence>
<dbReference type="InterPro" id="IPR027417">
    <property type="entry name" value="P-loop_NTPase"/>
</dbReference>
<keyword evidence="9" id="KW-0547">Nucleotide-binding</keyword>
<comment type="catalytic activity">
    <reaction evidence="15">
        <text>L-tyrosyl-[protein] + ATP = O-phospho-L-tyrosyl-[protein] + ADP + H(+)</text>
        <dbReference type="Rhea" id="RHEA:10596"/>
        <dbReference type="Rhea" id="RHEA-COMP:10136"/>
        <dbReference type="Rhea" id="RHEA-COMP:20101"/>
        <dbReference type="ChEBI" id="CHEBI:15378"/>
        <dbReference type="ChEBI" id="CHEBI:30616"/>
        <dbReference type="ChEBI" id="CHEBI:46858"/>
        <dbReference type="ChEBI" id="CHEBI:61978"/>
        <dbReference type="ChEBI" id="CHEBI:456216"/>
        <dbReference type="EC" id="2.7.10.2"/>
    </reaction>
</comment>
<dbReference type="RefSeq" id="WP_065394902.1">
    <property type="nucleotide sequence ID" value="NZ_MAYH01000034.1"/>
</dbReference>
<dbReference type="Gene3D" id="3.40.50.300">
    <property type="entry name" value="P-loop containing nucleotide triphosphate hydrolases"/>
    <property type="match status" value="1"/>
</dbReference>
<comment type="similarity">
    <text evidence="2">Belongs to the CpsD/CapB family.</text>
</comment>
<sequence length="785" mass="88201">MDNPIIEGSEKEINIQEIIKPYLINWVWFIIVPIICLIATYFYLKFATPIFNVQSSVLIKDAKKTPSVGGEFGVLQDLSGFGGMGTNSIDNEIEIFKSKKLMNEVVKQNNLQTSIYAKSNLNDNELYKETSPIIIQVINEKDYVSKIKPVSIKISGQNIILTSDNFPEVKTQFNKTISLPYANLLIIKNPTYNKSKAGDVSNMYFTYSSKEATVNYLQKIVGVSLANKDVTVINLSLNYANINKAKDIVNTLVTVYNNDAISDKNSESQKTKDFIDDRINLISKELGQVENEKERFKSSNQITDLSTEARISLETSAEARAKQIELESQLELTNALVDFMGRQNNTQVLPSNVGLNNSTASSNIAAYNQLVLERNRLLENATPQNPLVIDLNKQISSLRSSVMESLLKNRTGLQLAKNQYQGEQNTISSKITKIPAQEKMFRSIERQQQIKENLYLLLLQKREETAISLAVTANKARIIDYAYASPTPVAPKKVLFLLGALLVGLILPAIFIYLKDILNNKVKSKNDLEKLSHASVLGELPTVLKGDSDIVQVNDLSPMAEAFRILITNMNFLLPKKEKGKVVFVTSSVKGEGKTFVSVNLALTLATPKKKVIIIGSDIRNPQLQRYNTSRRGLTGLTEYLYSDQTRLEDIIHVTSFNPHCDVIYSGMIPPNPTELLSNGRYEELLDNLRTKYDYIVIDTAPLLLVTDTFLFADLADATLYVARSRYTEKSLVEFANNNIDSNKIKNVGFVLNDVDKNHYGYGNKYGYGYSAKEKTWLEKIKERL</sequence>
<dbReference type="PANTHER" id="PTHR32309">
    <property type="entry name" value="TYROSINE-PROTEIN KINASE"/>
    <property type="match status" value="1"/>
</dbReference>
<feature type="domain" description="AAA" evidence="18">
    <location>
        <begin position="582"/>
        <end position="709"/>
    </location>
</feature>
<feature type="transmembrane region" description="Helical" evidence="16">
    <location>
        <begin position="494"/>
        <end position="514"/>
    </location>
</feature>
<organism evidence="20 21">
    <name type="scientific">Chryseobacterium artocarpi</name>
    <dbReference type="NCBI Taxonomy" id="1414727"/>
    <lineage>
        <taxon>Bacteria</taxon>
        <taxon>Pseudomonadati</taxon>
        <taxon>Bacteroidota</taxon>
        <taxon>Flavobacteriia</taxon>
        <taxon>Flavobacteriales</taxon>
        <taxon>Weeksellaceae</taxon>
        <taxon>Chryseobacterium group</taxon>
        <taxon>Chryseobacterium</taxon>
    </lineage>
</organism>
<dbReference type="Pfam" id="PF02706">
    <property type="entry name" value="Wzz"/>
    <property type="match status" value="1"/>
</dbReference>
<comment type="similarity">
    <text evidence="3">Belongs to the etk/wzc family.</text>
</comment>
<dbReference type="NCBIfam" id="TIGR01007">
    <property type="entry name" value="eps_fam"/>
    <property type="match status" value="1"/>
</dbReference>
<evidence type="ECO:0000256" key="7">
    <source>
        <dbReference type="ARBA" id="ARBA00022679"/>
    </source>
</evidence>
<dbReference type="EC" id="2.7.10.2" evidence="4"/>
<dbReference type="InterPro" id="IPR003856">
    <property type="entry name" value="LPS_length_determ_N"/>
</dbReference>
<dbReference type="GO" id="GO:0004715">
    <property type="term" value="F:non-membrane spanning protein tyrosine kinase activity"/>
    <property type="evidence" value="ECO:0007669"/>
    <property type="project" value="UniProtKB-EC"/>
</dbReference>
<evidence type="ECO:0000256" key="14">
    <source>
        <dbReference type="ARBA" id="ARBA00023137"/>
    </source>
</evidence>
<proteinExistence type="inferred from homology"/>
<dbReference type="AlphaFoldDB" id="A0A1B8ZG10"/>
<keyword evidence="11" id="KW-0067">ATP-binding</keyword>
<name>A0A1B8ZG10_9FLAO</name>
<evidence type="ECO:0000256" key="9">
    <source>
        <dbReference type="ARBA" id="ARBA00022741"/>
    </source>
</evidence>
<keyword evidence="5" id="KW-1003">Cell membrane</keyword>
<evidence type="ECO:0000256" key="8">
    <source>
        <dbReference type="ARBA" id="ARBA00022692"/>
    </source>
</evidence>
<comment type="subcellular location">
    <subcellularLocation>
        <location evidence="1">Cell inner membrane</location>
        <topology evidence="1">Multi-pass membrane protein</topology>
    </subcellularLocation>
</comment>
<accession>A0A1B8ZG10</accession>
<dbReference type="Proteomes" id="UP000092651">
    <property type="component" value="Unassembled WGS sequence"/>
</dbReference>
<keyword evidence="12 16" id="KW-1133">Transmembrane helix</keyword>
<evidence type="ECO:0000256" key="11">
    <source>
        <dbReference type="ARBA" id="ARBA00022840"/>
    </source>
</evidence>
<evidence type="ECO:0000256" key="15">
    <source>
        <dbReference type="ARBA" id="ARBA00051245"/>
    </source>
</evidence>
<evidence type="ECO:0000256" key="6">
    <source>
        <dbReference type="ARBA" id="ARBA00022519"/>
    </source>
</evidence>
<dbReference type="Pfam" id="PF13614">
    <property type="entry name" value="AAA_31"/>
    <property type="match status" value="1"/>
</dbReference>
<protein>
    <recommendedName>
        <fullName evidence="4">non-specific protein-tyrosine kinase</fullName>
        <ecNumber evidence="4">2.7.10.2</ecNumber>
    </recommendedName>
</protein>
<dbReference type="InterPro" id="IPR032807">
    <property type="entry name" value="GNVR"/>
</dbReference>
<dbReference type="OrthoDB" id="9794577at2"/>
<dbReference type="InterPro" id="IPR025669">
    <property type="entry name" value="AAA_dom"/>
</dbReference>
<evidence type="ECO:0000259" key="18">
    <source>
        <dbReference type="Pfam" id="PF13614"/>
    </source>
</evidence>
<evidence type="ECO:0000256" key="2">
    <source>
        <dbReference type="ARBA" id="ARBA00007316"/>
    </source>
</evidence>
<evidence type="ECO:0000256" key="10">
    <source>
        <dbReference type="ARBA" id="ARBA00022777"/>
    </source>
</evidence>
<evidence type="ECO:0000259" key="19">
    <source>
        <dbReference type="Pfam" id="PF13807"/>
    </source>
</evidence>
<evidence type="ECO:0000256" key="4">
    <source>
        <dbReference type="ARBA" id="ARBA00011903"/>
    </source>
</evidence>
<feature type="domain" description="Tyrosine-protein kinase G-rich" evidence="19">
    <location>
        <begin position="443"/>
        <end position="515"/>
    </location>
</feature>
<evidence type="ECO:0000313" key="21">
    <source>
        <dbReference type="Proteomes" id="UP000092651"/>
    </source>
</evidence>
<keyword evidence="21" id="KW-1185">Reference proteome</keyword>
<evidence type="ECO:0000259" key="17">
    <source>
        <dbReference type="Pfam" id="PF02706"/>
    </source>
</evidence>
<feature type="transmembrane region" description="Helical" evidence="16">
    <location>
        <begin position="23"/>
        <end position="44"/>
    </location>
</feature>
<evidence type="ECO:0000256" key="5">
    <source>
        <dbReference type="ARBA" id="ARBA00022475"/>
    </source>
</evidence>
<dbReference type="EMBL" id="MAYH01000034">
    <property type="protein sequence ID" value="OCA70484.1"/>
    <property type="molecule type" value="Genomic_DNA"/>
</dbReference>
<dbReference type="Pfam" id="PF13807">
    <property type="entry name" value="GNVR"/>
    <property type="match status" value="1"/>
</dbReference>
<keyword evidence="6" id="KW-0997">Cell inner membrane</keyword>
<keyword evidence="7" id="KW-0808">Transferase</keyword>
<evidence type="ECO:0000256" key="16">
    <source>
        <dbReference type="SAM" id="Phobius"/>
    </source>
</evidence>
<reference evidence="20 21" key="1">
    <citation type="submission" date="2016-07" db="EMBL/GenBank/DDBJ databases">
        <authorList>
            <person name="Jeong J.-J."/>
            <person name="Kim D.W."/>
            <person name="Sang M.K."/>
            <person name="Choi I.-G."/>
            <person name="Kim K.D."/>
        </authorList>
    </citation>
    <scope>NUCLEOTIDE SEQUENCE [LARGE SCALE GENOMIC DNA]</scope>
    <source>
        <strain evidence="20 21">UTM-3</strain>
    </source>
</reference>
<dbReference type="InterPro" id="IPR050445">
    <property type="entry name" value="Bact_polysacc_biosynth/exp"/>
</dbReference>
<dbReference type="InterPro" id="IPR005702">
    <property type="entry name" value="Wzc-like_C"/>
</dbReference>
<dbReference type="CDD" id="cd05387">
    <property type="entry name" value="BY-kinase"/>
    <property type="match status" value="1"/>
</dbReference>
<evidence type="ECO:0000256" key="12">
    <source>
        <dbReference type="ARBA" id="ARBA00022989"/>
    </source>
</evidence>
<evidence type="ECO:0000256" key="1">
    <source>
        <dbReference type="ARBA" id="ARBA00004429"/>
    </source>
</evidence>
<keyword evidence="14" id="KW-0829">Tyrosine-protein kinase</keyword>
<feature type="domain" description="Polysaccharide chain length determinant N-terminal" evidence="17">
    <location>
        <begin position="12"/>
        <end position="108"/>
    </location>
</feature>
<evidence type="ECO:0000256" key="3">
    <source>
        <dbReference type="ARBA" id="ARBA00008883"/>
    </source>
</evidence>
<keyword evidence="8 16" id="KW-0812">Transmembrane</keyword>
<dbReference type="PANTHER" id="PTHR32309:SF13">
    <property type="entry name" value="FERRIC ENTEROBACTIN TRANSPORT PROTEIN FEPE"/>
    <property type="match status" value="1"/>
</dbReference>
<keyword evidence="10" id="KW-0418">Kinase</keyword>
<dbReference type="SUPFAM" id="SSF52540">
    <property type="entry name" value="P-loop containing nucleoside triphosphate hydrolases"/>
    <property type="match status" value="1"/>
</dbReference>
<dbReference type="GO" id="GO:0005886">
    <property type="term" value="C:plasma membrane"/>
    <property type="evidence" value="ECO:0007669"/>
    <property type="project" value="UniProtKB-SubCell"/>
</dbReference>
<evidence type="ECO:0000313" key="20">
    <source>
        <dbReference type="EMBL" id="OCA70484.1"/>
    </source>
</evidence>
<comment type="caution">
    <text evidence="20">The sequence shown here is derived from an EMBL/GenBank/DDBJ whole genome shotgun (WGS) entry which is preliminary data.</text>
</comment>